<dbReference type="PRINTS" id="PR00080">
    <property type="entry name" value="SDRFAMILY"/>
</dbReference>
<dbReference type="AlphaFoldDB" id="A0A7U5CV65"/>
<dbReference type="SUPFAM" id="SSF51735">
    <property type="entry name" value="NAD(P)-binding Rossmann-fold domains"/>
    <property type="match status" value="1"/>
</dbReference>
<dbReference type="InterPro" id="IPR051737">
    <property type="entry name" value="L-xylulose/Carbonyl_redctase"/>
</dbReference>
<dbReference type="GO" id="GO:0005997">
    <property type="term" value="P:xylulose metabolic process"/>
    <property type="evidence" value="ECO:0007669"/>
    <property type="project" value="TreeGrafter"/>
</dbReference>
<dbReference type="KEGG" id="sphi:TS85_23195"/>
<dbReference type="PRINTS" id="PR00081">
    <property type="entry name" value="GDHRDH"/>
</dbReference>
<evidence type="ECO:0000313" key="5">
    <source>
        <dbReference type="Proteomes" id="UP000032300"/>
    </source>
</evidence>
<dbReference type="Proteomes" id="UP000032300">
    <property type="component" value="Chromosome"/>
</dbReference>
<dbReference type="PROSITE" id="PS00061">
    <property type="entry name" value="ADH_SHORT"/>
    <property type="match status" value="1"/>
</dbReference>
<sequence length="247" mass="26165">MLPLFSLEGRVALVTGAGKGIGRACVESLVAAGAEVIAVARTAGDLEQLRDRFGARVEPWVIDVRDADFLRRIEAMPALHILVNNAGTNAPMPFVDVDPETLAKLVSLNVTAAFQTAQAAVRVMLKAAQPHGVVINMSSQMGHVGSPNRTVYCMTKHAIEGLTKAMAVELAPQGIRVNAIAPTFIETPMTRPMFENPAFAAMVQNNIPLGRVGTVDDVTGALLYLVSDAARMVTGHSLVVDGGWTAQ</sequence>
<evidence type="ECO:0000256" key="3">
    <source>
        <dbReference type="ARBA" id="ARBA00022857"/>
    </source>
</evidence>
<reference evidence="4 5" key="1">
    <citation type="journal article" date="2015" name="Int. J. Syst. Evol. Microbiol.">
        <title>Sphingomonas hengshuiensis sp. nov., isolated from lake wetland.</title>
        <authorList>
            <person name="Wei S."/>
            <person name="Wang T."/>
            <person name="Liu H."/>
            <person name="Zhang C."/>
            <person name="Guo J."/>
            <person name="Wang Q."/>
            <person name="Liang K."/>
            <person name="Zhang Z."/>
        </authorList>
    </citation>
    <scope>NUCLEOTIDE SEQUENCE [LARGE SCALE GENOMIC DNA]</scope>
    <source>
        <strain evidence="4 5">WHSC-8</strain>
    </source>
</reference>
<dbReference type="PANTHER" id="PTHR44252:SF3">
    <property type="entry name" value="D-ERYTHRULOSE REDUCTASE-RELATED"/>
    <property type="match status" value="1"/>
</dbReference>
<name>A0A7U5CV65_9SPHN</name>
<protein>
    <submittedName>
        <fullName evidence="4">3-oxoacyl-ACP reductase</fullName>
    </submittedName>
</protein>
<dbReference type="InterPro" id="IPR036291">
    <property type="entry name" value="NAD(P)-bd_dom_sf"/>
</dbReference>
<dbReference type="Gene3D" id="3.40.50.720">
    <property type="entry name" value="NAD(P)-binding Rossmann-like Domain"/>
    <property type="match status" value="1"/>
</dbReference>
<reference evidence="4 5" key="2">
    <citation type="submission" date="2015-02" db="EMBL/GenBank/DDBJ databases">
        <title>The complete genome of Sphingomonas hengshuiensis sp. WHSC-8 isolated from soil of Hengshui Lake.</title>
        <authorList>
            <person name="Wei S."/>
            <person name="Guo J."/>
            <person name="Su C."/>
            <person name="Wu R."/>
            <person name="Zhang Z."/>
            <person name="Liang K."/>
            <person name="Li H."/>
            <person name="Wang T."/>
            <person name="Liu H."/>
            <person name="Zhang C."/>
            <person name="Li Z."/>
            <person name="Wang Q."/>
            <person name="Meng J."/>
        </authorList>
    </citation>
    <scope>NUCLEOTIDE SEQUENCE [LARGE SCALE GENOMIC DNA]</scope>
    <source>
        <strain evidence="4 5">WHSC-8</strain>
    </source>
</reference>
<dbReference type="GO" id="GO:0050038">
    <property type="term" value="F:L-xylulose reductase (NADPH) activity"/>
    <property type="evidence" value="ECO:0007669"/>
    <property type="project" value="TreeGrafter"/>
</dbReference>
<dbReference type="PANTHER" id="PTHR44252">
    <property type="entry name" value="D-ERYTHRULOSE REDUCTASE"/>
    <property type="match status" value="1"/>
</dbReference>
<comment type="similarity">
    <text evidence="1">Belongs to the short-chain dehydrogenases/reductases (SDR) family.</text>
</comment>
<dbReference type="Pfam" id="PF13561">
    <property type="entry name" value="adh_short_C2"/>
    <property type="match status" value="1"/>
</dbReference>
<accession>A0A7U5CV65</accession>
<dbReference type="InterPro" id="IPR002347">
    <property type="entry name" value="SDR_fam"/>
</dbReference>
<evidence type="ECO:0000256" key="1">
    <source>
        <dbReference type="ARBA" id="ARBA00006484"/>
    </source>
</evidence>
<dbReference type="CDD" id="cd05233">
    <property type="entry name" value="SDR_c"/>
    <property type="match status" value="1"/>
</dbReference>
<keyword evidence="5" id="KW-1185">Reference proteome</keyword>
<dbReference type="InterPro" id="IPR020904">
    <property type="entry name" value="Sc_DH/Rdtase_CS"/>
</dbReference>
<gene>
    <name evidence="4" type="ORF">TS85_23195</name>
</gene>
<comment type="subunit">
    <text evidence="2">Homotetramer.</text>
</comment>
<dbReference type="FunFam" id="3.40.50.720:FF:000084">
    <property type="entry name" value="Short-chain dehydrogenase reductase"/>
    <property type="match status" value="1"/>
</dbReference>
<proteinExistence type="inferred from homology"/>
<evidence type="ECO:0000256" key="2">
    <source>
        <dbReference type="ARBA" id="ARBA00011881"/>
    </source>
</evidence>
<dbReference type="GO" id="GO:0006006">
    <property type="term" value="P:glucose metabolic process"/>
    <property type="evidence" value="ECO:0007669"/>
    <property type="project" value="TreeGrafter"/>
</dbReference>
<dbReference type="GO" id="GO:0004090">
    <property type="term" value="F:carbonyl reductase (NADPH) activity"/>
    <property type="evidence" value="ECO:0007669"/>
    <property type="project" value="TreeGrafter"/>
</dbReference>
<evidence type="ECO:0000313" key="4">
    <source>
        <dbReference type="EMBL" id="AJP74762.1"/>
    </source>
</evidence>
<dbReference type="EMBL" id="CP010836">
    <property type="protein sequence ID" value="AJP74762.1"/>
    <property type="molecule type" value="Genomic_DNA"/>
</dbReference>
<organism evidence="4 5">
    <name type="scientific">Sphingomonas hengshuiensis</name>
    <dbReference type="NCBI Taxonomy" id="1609977"/>
    <lineage>
        <taxon>Bacteria</taxon>
        <taxon>Pseudomonadati</taxon>
        <taxon>Pseudomonadota</taxon>
        <taxon>Alphaproteobacteria</taxon>
        <taxon>Sphingomonadales</taxon>
        <taxon>Sphingomonadaceae</taxon>
        <taxon>Sphingomonas</taxon>
    </lineage>
</organism>
<keyword evidence="3" id="KW-0521">NADP</keyword>